<sequence>MLRWVHHRLSHKCRNSNQRSIFFRAISQIQSRHHRNEKDSDLHITATVLQLRSQDHIFLVFLLFPKPGRVVRITVHNMTADAGVNTSLPPRLIYVRIHDTWQPVMFPQHGPRAGDDKICCRYSHMLGCLECPQTAGTEAWNQEHKTHNGELAYKLYAS</sequence>
<dbReference type="HOGENOM" id="CLU_1669047_0_0_1"/>
<name>A0A074Y083_AURSE</name>
<gene>
    <name evidence="1" type="ORF">AUEXF2481DRAFT_44393</name>
</gene>
<dbReference type="GeneID" id="25367658"/>
<evidence type="ECO:0000313" key="1">
    <source>
        <dbReference type="EMBL" id="KEQ91193.1"/>
    </source>
</evidence>
<dbReference type="Proteomes" id="UP000030641">
    <property type="component" value="Unassembled WGS sequence"/>
</dbReference>
<keyword evidence="2" id="KW-1185">Reference proteome</keyword>
<protein>
    <submittedName>
        <fullName evidence="1">Uncharacterized protein</fullName>
    </submittedName>
</protein>
<dbReference type="AlphaFoldDB" id="A0A074Y083"/>
<dbReference type="RefSeq" id="XP_013339649.1">
    <property type="nucleotide sequence ID" value="XM_013484195.1"/>
</dbReference>
<proteinExistence type="predicted"/>
<accession>A0A074Y083</accession>
<dbReference type="EMBL" id="KL584781">
    <property type="protein sequence ID" value="KEQ91193.1"/>
    <property type="molecule type" value="Genomic_DNA"/>
</dbReference>
<organism evidence="1 2">
    <name type="scientific">Aureobasidium subglaciale (strain EXF-2481)</name>
    <name type="common">Aureobasidium pullulans var. subglaciale</name>
    <dbReference type="NCBI Taxonomy" id="1043005"/>
    <lineage>
        <taxon>Eukaryota</taxon>
        <taxon>Fungi</taxon>
        <taxon>Dikarya</taxon>
        <taxon>Ascomycota</taxon>
        <taxon>Pezizomycotina</taxon>
        <taxon>Dothideomycetes</taxon>
        <taxon>Dothideomycetidae</taxon>
        <taxon>Dothideales</taxon>
        <taxon>Saccotheciaceae</taxon>
        <taxon>Aureobasidium</taxon>
    </lineage>
</organism>
<dbReference type="InParanoid" id="A0A074Y083"/>
<reference evidence="1 2" key="1">
    <citation type="journal article" date="2014" name="BMC Genomics">
        <title>Genome sequencing of four Aureobasidium pullulans varieties: biotechnological potential, stress tolerance, and description of new species.</title>
        <authorList>
            <person name="Gostin Ar C."/>
            <person name="Ohm R.A."/>
            <person name="Kogej T."/>
            <person name="Sonjak S."/>
            <person name="Turk M."/>
            <person name="Zajc J."/>
            <person name="Zalar P."/>
            <person name="Grube M."/>
            <person name="Sun H."/>
            <person name="Han J."/>
            <person name="Sharma A."/>
            <person name="Chiniquy J."/>
            <person name="Ngan C.Y."/>
            <person name="Lipzen A."/>
            <person name="Barry K."/>
            <person name="Grigoriev I.V."/>
            <person name="Gunde-Cimerman N."/>
        </authorList>
    </citation>
    <scope>NUCLEOTIDE SEQUENCE [LARGE SCALE GENOMIC DNA]</scope>
    <source>
        <strain evidence="1 2">EXF-2481</strain>
    </source>
</reference>
<evidence type="ECO:0000313" key="2">
    <source>
        <dbReference type="Proteomes" id="UP000030641"/>
    </source>
</evidence>